<evidence type="ECO:0000256" key="1">
    <source>
        <dbReference type="SAM" id="MobiDB-lite"/>
    </source>
</evidence>
<feature type="region of interest" description="Disordered" evidence="1">
    <location>
        <begin position="141"/>
        <end position="179"/>
    </location>
</feature>
<accession>A0A7Y4L8E2</accession>
<dbReference type="CDD" id="cd22249">
    <property type="entry name" value="UDM1_RNF168_RNF169-like"/>
    <property type="match status" value="1"/>
</dbReference>
<gene>
    <name evidence="3" type="ORF">HKX40_01555</name>
</gene>
<keyword evidence="2" id="KW-0732">Signal</keyword>
<dbReference type="RefSeq" id="WP_171587802.1">
    <property type="nucleotide sequence ID" value="NZ_JABGBO010000001.1"/>
</dbReference>
<evidence type="ECO:0000256" key="2">
    <source>
        <dbReference type="SAM" id="SignalP"/>
    </source>
</evidence>
<dbReference type="Proteomes" id="UP000541421">
    <property type="component" value="Unassembled WGS sequence"/>
</dbReference>
<feature type="signal peptide" evidence="2">
    <location>
        <begin position="1"/>
        <end position="19"/>
    </location>
</feature>
<keyword evidence="4" id="KW-1185">Reference proteome</keyword>
<proteinExistence type="predicted"/>
<dbReference type="AlphaFoldDB" id="A0A7Y4L8E2"/>
<reference evidence="3 4" key="1">
    <citation type="submission" date="2020-05" db="EMBL/GenBank/DDBJ databases">
        <authorList>
            <person name="Niu N."/>
        </authorList>
    </citation>
    <scope>NUCLEOTIDE SEQUENCE [LARGE SCALE GENOMIC DNA]</scope>
    <source>
        <strain evidence="3 4">LMG10982</strain>
    </source>
</reference>
<feature type="chain" id="PRO_5031502377" evidence="2">
    <location>
        <begin position="20"/>
        <end position="636"/>
    </location>
</feature>
<dbReference type="EMBL" id="JABGBO010000001">
    <property type="protein sequence ID" value="NOL48828.1"/>
    <property type="molecule type" value="Genomic_DNA"/>
</dbReference>
<comment type="caution">
    <text evidence="3">The sequence shown here is derived from an EMBL/GenBank/DDBJ whole genome shotgun (WGS) entry which is preliminary data.</text>
</comment>
<organism evidence="3 4">
    <name type="scientific">Pelistega europaea</name>
    <dbReference type="NCBI Taxonomy" id="106147"/>
    <lineage>
        <taxon>Bacteria</taxon>
        <taxon>Pseudomonadati</taxon>
        <taxon>Pseudomonadota</taxon>
        <taxon>Betaproteobacteria</taxon>
        <taxon>Burkholderiales</taxon>
        <taxon>Alcaligenaceae</taxon>
        <taxon>Pelistega</taxon>
    </lineage>
</organism>
<evidence type="ECO:0000313" key="4">
    <source>
        <dbReference type="Proteomes" id="UP000541421"/>
    </source>
</evidence>
<sequence>MQQKLLCVLLGVLSSAAMADTYQLAHSKAEDLSIIVDNANEQNWCQSQVHFRFQGGPQSTEQGLAQLFPKLGRVFSQKCGQLTSFSWAYHDANHEMQLFGESSKANGWAYAPQRVGSSGQAAVAAQPAASAQPATSDAAAASVSAAQPATAPSQPTAPAVAAQPSTPAQPATPAVANQPADSAMHKHGYFLPAEFAVAGWTPAPLEERKKTLMSNLKTFTDQQGCKMTTVTGFGDQEQYIQFKTGGISCDADGFLDGVGSLSIERSDGAVLANIDRIWFNHGLPFINREPKIGPDGFTYKNDDYYYFAAGSSPVLKAQYFHVFSLRSLDGFGVFQGENFFALVDGFEDFKKADRIKLQTDVAMNTVNQVLDTKFDEFIIYFVDNLEKGFRTYGLDGKVYQGLFSRKVKWNGNAQQYEVLGPWKLNEKSYQTKNFAFERAKVVDEENRRKEQEKRIAAQRAAELILESKRKQAVKEAENLELYQEIAKKKLSSPDDFQKEYYALGANGYTFDDLLSGQQMWINSLIKLGKRDDDTLMVEWPYEMDVKFNSAATESAIEPGWYFVKRGSFSIDNTRQDKDGLPMAVLSFPDATYHCKEEQCEELLDPLTLTRVFIGDYFEKWTPESAQKLIDEVNKAN</sequence>
<name>A0A7Y4L8E2_9BURK</name>
<protein>
    <submittedName>
        <fullName evidence="3">Uncharacterized protein</fullName>
    </submittedName>
</protein>
<evidence type="ECO:0000313" key="3">
    <source>
        <dbReference type="EMBL" id="NOL48828.1"/>
    </source>
</evidence>